<dbReference type="PANTHER" id="PTHR12905:SF0">
    <property type="entry name" value="CALCINEURIN-LIKE PHOSPHOESTERASE DOMAIN-CONTAINING PROTEIN"/>
    <property type="match status" value="1"/>
</dbReference>
<dbReference type="InterPro" id="IPR029052">
    <property type="entry name" value="Metallo-depent_PP-like"/>
</dbReference>
<sequence length="280" mass="31105">MAVYATSTRFMVLSDTHNFEKDPSKPFPLCQDMPKVDVVLHCGDLTQVGGLSAYKKALKMFEQFDAELKLVIAGNHDISLDREYWRTHLEEDDEPEEHDEAVEIMTGPLAKKAGVTYLTEGTHKFTLRNGTTFSVFVSPYQPECGDWAFGYPPNSDRWNIPENVDIVMTHGPPHGFLDFGHRKNLGCGSLLKAVARSRPRMHCFGHIHEGYGTMVKSWDTAASKDTAIDVTIGKAGDSNASTERIRLAAGQETLMVNAAIMDDTNQPLNAPWVIDLPLPI</sequence>
<feature type="domain" description="Calcineurin-like phosphoesterase" evidence="1">
    <location>
        <begin position="9"/>
        <end position="209"/>
    </location>
</feature>
<dbReference type="EMBL" id="JAXOVC010000010">
    <property type="protein sequence ID" value="KAK4496595.1"/>
    <property type="molecule type" value="Genomic_DNA"/>
</dbReference>
<dbReference type="InterPro" id="IPR004843">
    <property type="entry name" value="Calcineurin-like_PHP"/>
</dbReference>
<reference evidence="2 3" key="1">
    <citation type="journal article" date="2023" name="G3 (Bethesda)">
        <title>A chromosome-level genome assembly of Zasmidium syzygii isolated from banana leaves.</title>
        <authorList>
            <person name="van Westerhoven A.C."/>
            <person name="Mehrabi R."/>
            <person name="Talebi R."/>
            <person name="Steentjes M.B.F."/>
            <person name="Corcolon B."/>
            <person name="Chong P.A."/>
            <person name="Kema G.H.J."/>
            <person name="Seidl M.F."/>
        </authorList>
    </citation>
    <scope>NUCLEOTIDE SEQUENCE [LARGE SCALE GENOMIC DNA]</scope>
    <source>
        <strain evidence="2 3">P124</strain>
    </source>
</reference>
<dbReference type="PANTHER" id="PTHR12905">
    <property type="entry name" value="METALLOPHOSPHOESTERASE"/>
    <property type="match status" value="1"/>
</dbReference>
<dbReference type="CDD" id="cd07379">
    <property type="entry name" value="MPP_239FB"/>
    <property type="match status" value="1"/>
</dbReference>
<dbReference type="Proteomes" id="UP001305779">
    <property type="component" value="Unassembled WGS sequence"/>
</dbReference>
<comment type="caution">
    <text evidence="2">The sequence shown here is derived from an EMBL/GenBank/DDBJ whole genome shotgun (WGS) entry which is preliminary data.</text>
</comment>
<dbReference type="Pfam" id="PF00149">
    <property type="entry name" value="Metallophos"/>
    <property type="match status" value="1"/>
</dbReference>
<evidence type="ECO:0000313" key="2">
    <source>
        <dbReference type="EMBL" id="KAK4496595.1"/>
    </source>
</evidence>
<dbReference type="Gene3D" id="3.60.21.10">
    <property type="match status" value="1"/>
</dbReference>
<evidence type="ECO:0000313" key="3">
    <source>
        <dbReference type="Proteomes" id="UP001305779"/>
    </source>
</evidence>
<evidence type="ECO:0000259" key="1">
    <source>
        <dbReference type="Pfam" id="PF00149"/>
    </source>
</evidence>
<gene>
    <name evidence="2" type="ORF">PRZ48_012575</name>
</gene>
<name>A0ABR0E590_ZASCE</name>
<protein>
    <recommendedName>
        <fullName evidence="1">Calcineurin-like phosphoesterase domain-containing protein</fullName>
    </recommendedName>
</protein>
<dbReference type="SUPFAM" id="SSF56300">
    <property type="entry name" value="Metallo-dependent phosphatases"/>
    <property type="match status" value="1"/>
</dbReference>
<organism evidence="2 3">
    <name type="scientific">Zasmidium cellare</name>
    <name type="common">Wine cellar mold</name>
    <name type="synonym">Racodium cellare</name>
    <dbReference type="NCBI Taxonomy" id="395010"/>
    <lineage>
        <taxon>Eukaryota</taxon>
        <taxon>Fungi</taxon>
        <taxon>Dikarya</taxon>
        <taxon>Ascomycota</taxon>
        <taxon>Pezizomycotina</taxon>
        <taxon>Dothideomycetes</taxon>
        <taxon>Dothideomycetidae</taxon>
        <taxon>Mycosphaerellales</taxon>
        <taxon>Mycosphaerellaceae</taxon>
        <taxon>Zasmidium</taxon>
    </lineage>
</organism>
<proteinExistence type="predicted"/>
<dbReference type="InterPro" id="IPR051693">
    <property type="entry name" value="UPF0046_metallophosphoest"/>
</dbReference>
<accession>A0ABR0E590</accession>
<keyword evidence="3" id="KW-1185">Reference proteome</keyword>